<dbReference type="PATRIC" id="fig|698760.3.peg.3646"/>
<dbReference type="InterPro" id="IPR014347">
    <property type="entry name" value="Tautomerase/MIF_sf"/>
</dbReference>
<dbReference type="AlphaFoldDB" id="L7F936"/>
<dbReference type="EMBL" id="AEJB01000273">
    <property type="protein sequence ID" value="ELP67614.1"/>
    <property type="molecule type" value="Genomic_DNA"/>
</dbReference>
<dbReference type="GO" id="GO:0016853">
    <property type="term" value="F:isomerase activity"/>
    <property type="evidence" value="ECO:0007669"/>
    <property type="project" value="UniProtKB-KW"/>
</dbReference>
<evidence type="ECO:0000313" key="5">
    <source>
        <dbReference type="Proteomes" id="UP000010931"/>
    </source>
</evidence>
<dbReference type="SUPFAM" id="SSF55331">
    <property type="entry name" value="Tautomerase/MIF"/>
    <property type="match status" value="1"/>
</dbReference>
<dbReference type="Proteomes" id="UP000010931">
    <property type="component" value="Unassembled WGS sequence"/>
</dbReference>
<evidence type="ECO:0000256" key="2">
    <source>
        <dbReference type="SAM" id="MobiDB-lite"/>
    </source>
</evidence>
<gene>
    <name evidence="4" type="ORF">STRTUCAR8_02051</name>
</gene>
<evidence type="ECO:0000313" key="4">
    <source>
        <dbReference type="EMBL" id="ELP67614.1"/>
    </source>
</evidence>
<accession>L7F936</accession>
<keyword evidence="5" id="KW-1185">Reference proteome</keyword>
<dbReference type="STRING" id="85558.T45_06374"/>
<protein>
    <submittedName>
        <fullName evidence="4">Tautomerase enzyme</fullName>
    </submittedName>
</protein>
<proteinExistence type="predicted"/>
<organism evidence="4 5">
    <name type="scientific">Streptomyces turgidiscabies (strain Car8)</name>
    <dbReference type="NCBI Taxonomy" id="698760"/>
    <lineage>
        <taxon>Bacteria</taxon>
        <taxon>Bacillati</taxon>
        <taxon>Actinomycetota</taxon>
        <taxon>Actinomycetes</taxon>
        <taxon>Kitasatosporales</taxon>
        <taxon>Streptomycetaceae</taxon>
        <taxon>Streptomyces</taxon>
    </lineage>
</organism>
<reference evidence="4 5" key="1">
    <citation type="journal article" date="2011" name="Plasmid">
        <title>Streptomyces turgidiscabies Car8 contains a modular pathogenicity island that shares virulence genes with other actinobacterial plant pathogens.</title>
        <authorList>
            <person name="Huguet-Tapia J.C."/>
            <person name="Badger J.H."/>
            <person name="Loria R."/>
            <person name="Pettis G.S."/>
        </authorList>
    </citation>
    <scope>NUCLEOTIDE SEQUENCE [LARGE SCALE GENOMIC DNA]</scope>
    <source>
        <strain evidence="4 5">Car8</strain>
    </source>
</reference>
<dbReference type="Gene3D" id="3.30.429.10">
    <property type="entry name" value="Macrophage Migration Inhibitory Factor"/>
    <property type="match status" value="1"/>
</dbReference>
<sequence>MSIIRLTVPSGSLGEKGRETVQRDLAEVLLRSEGAPDTPFFRAQLWSYLVELPAGAQTTAEDDAPRFLIDVTVPRGALSEEGKAGLVRDATATVLSAAGLTEADASRVWVLVHEQPDGTWGAGGSVIRYADLVANRPRAARRGLSRPRHRLGHTSSAVVSCPGRDQRAL</sequence>
<evidence type="ECO:0000256" key="1">
    <source>
        <dbReference type="ARBA" id="ARBA00023235"/>
    </source>
</evidence>
<feature type="compositionally biased region" description="Basic residues" evidence="2">
    <location>
        <begin position="141"/>
        <end position="152"/>
    </location>
</feature>
<dbReference type="InterPro" id="IPR004370">
    <property type="entry name" value="4-OT-like_dom"/>
</dbReference>
<feature type="domain" description="4-oxalocrotonate tautomerase-like" evidence="3">
    <location>
        <begin position="68"/>
        <end position="127"/>
    </location>
</feature>
<feature type="region of interest" description="Disordered" evidence="2">
    <location>
        <begin position="141"/>
        <end position="169"/>
    </location>
</feature>
<dbReference type="Pfam" id="PF01361">
    <property type="entry name" value="Tautomerase"/>
    <property type="match status" value="1"/>
</dbReference>
<keyword evidence="1" id="KW-0413">Isomerase</keyword>
<name>L7F936_STRT8</name>
<evidence type="ECO:0000259" key="3">
    <source>
        <dbReference type="Pfam" id="PF01361"/>
    </source>
</evidence>
<comment type="caution">
    <text evidence="4">The sequence shown here is derived from an EMBL/GenBank/DDBJ whole genome shotgun (WGS) entry which is preliminary data.</text>
</comment>